<dbReference type="SFLD" id="SFLDS00019">
    <property type="entry name" value="Glutathione_Transferase_(cytos"/>
    <property type="match status" value="1"/>
</dbReference>
<dbReference type="SFLD" id="SFLDG01206">
    <property type="entry name" value="Xi.1"/>
    <property type="match status" value="1"/>
</dbReference>
<evidence type="ECO:0000256" key="3">
    <source>
        <dbReference type="PIRSR" id="PIRSR015753-3"/>
    </source>
</evidence>
<dbReference type="Gene3D" id="1.20.1050.10">
    <property type="match status" value="1"/>
</dbReference>
<organism evidence="5 6">
    <name type="scientific">Paenalcaligenes hominis</name>
    <dbReference type="NCBI Taxonomy" id="643674"/>
    <lineage>
        <taxon>Bacteria</taxon>
        <taxon>Pseudomonadati</taxon>
        <taxon>Pseudomonadota</taxon>
        <taxon>Betaproteobacteria</taxon>
        <taxon>Burkholderiales</taxon>
        <taxon>Alcaligenaceae</taxon>
        <taxon>Paenalcaligenes</taxon>
    </lineage>
</organism>
<dbReference type="AlphaFoldDB" id="A0A9D3ABP3"/>
<proteinExistence type="predicted"/>
<reference evidence="5" key="1">
    <citation type="journal article" date="2021" name="PeerJ">
        <title>Extensive microbial diversity within the chicken gut microbiome revealed by metagenomics and culture.</title>
        <authorList>
            <person name="Gilroy R."/>
            <person name="Ravi A."/>
            <person name="Getino M."/>
            <person name="Pursley I."/>
            <person name="Horton D.L."/>
            <person name="Alikhan N.F."/>
            <person name="Baker D."/>
            <person name="Gharbi K."/>
            <person name="Hall N."/>
            <person name="Watson M."/>
            <person name="Adriaenssens E.M."/>
            <person name="Foster-Nyarko E."/>
            <person name="Jarju S."/>
            <person name="Secka A."/>
            <person name="Antonio M."/>
            <person name="Oren A."/>
            <person name="Chaudhuri R.R."/>
            <person name="La Ragione R."/>
            <person name="Hildebrand F."/>
            <person name="Pallen M.J."/>
        </authorList>
    </citation>
    <scope>NUCLEOTIDE SEQUENCE</scope>
    <source>
        <strain evidence="5">CHK175-13533</strain>
    </source>
</reference>
<dbReference type="InterPro" id="IPR010987">
    <property type="entry name" value="Glutathione-S-Trfase_C-like"/>
</dbReference>
<dbReference type="InterPro" id="IPR047047">
    <property type="entry name" value="GST_Omega-like_C"/>
</dbReference>
<dbReference type="GO" id="GO:0004364">
    <property type="term" value="F:glutathione transferase activity"/>
    <property type="evidence" value="ECO:0007669"/>
    <property type="project" value="InterPro"/>
</dbReference>
<feature type="binding site" evidence="2">
    <location>
        <position position="96"/>
    </location>
    <ligand>
        <name>glutathione</name>
        <dbReference type="ChEBI" id="CHEBI:57925"/>
    </ligand>
</feature>
<feature type="binding site" evidence="2">
    <location>
        <begin position="147"/>
        <end position="148"/>
    </location>
    <ligand>
        <name>glutathione</name>
        <dbReference type="ChEBI" id="CHEBI:57925"/>
    </ligand>
</feature>
<feature type="active site" description="Nucleophile" evidence="1">
    <location>
        <position position="63"/>
    </location>
</feature>
<dbReference type="PANTHER" id="PTHR32419">
    <property type="entry name" value="GLUTATHIONYL-HYDROQUINONE REDUCTASE"/>
    <property type="match status" value="1"/>
</dbReference>
<gene>
    <name evidence="5" type="ORF">K8U84_07710</name>
</gene>
<dbReference type="PROSITE" id="PS50405">
    <property type="entry name" value="GST_CTER"/>
    <property type="match status" value="1"/>
</dbReference>
<dbReference type="SUPFAM" id="SSF47616">
    <property type="entry name" value="GST C-terminal domain-like"/>
    <property type="match status" value="1"/>
</dbReference>
<dbReference type="InterPro" id="IPR036249">
    <property type="entry name" value="Thioredoxin-like_sf"/>
</dbReference>
<dbReference type="FunFam" id="3.40.30.10:FF:000058">
    <property type="entry name" value="Glutathione S-transferase, omega"/>
    <property type="match status" value="1"/>
</dbReference>
<dbReference type="Proteomes" id="UP000700248">
    <property type="component" value="Unassembled WGS sequence"/>
</dbReference>
<evidence type="ECO:0000256" key="1">
    <source>
        <dbReference type="PIRSR" id="PIRSR015753-1"/>
    </source>
</evidence>
<evidence type="ECO:0000313" key="5">
    <source>
        <dbReference type="EMBL" id="HJH24424.1"/>
    </source>
</evidence>
<dbReference type="CDD" id="cd03190">
    <property type="entry name" value="GST_C_Omega_like"/>
    <property type="match status" value="1"/>
</dbReference>
<dbReference type="Pfam" id="PF13410">
    <property type="entry name" value="GST_C_2"/>
    <property type="match status" value="1"/>
</dbReference>
<comment type="caution">
    <text evidence="5">The sequence shown here is derived from an EMBL/GenBank/DDBJ whole genome shotgun (WGS) entry which is preliminary data.</text>
</comment>
<evidence type="ECO:0000313" key="6">
    <source>
        <dbReference type="Proteomes" id="UP000700248"/>
    </source>
</evidence>
<feature type="site" description="Lowers pKa of active site Cys" evidence="3">
    <location>
        <position position="252"/>
    </location>
</feature>
<dbReference type="InterPro" id="IPR016639">
    <property type="entry name" value="GST_Omega/GSH"/>
</dbReference>
<dbReference type="PANTHER" id="PTHR32419:SF6">
    <property type="entry name" value="GLUTATHIONE S-TRANSFERASE OMEGA-LIKE 1-RELATED"/>
    <property type="match status" value="1"/>
</dbReference>
<accession>A0A9D3ABP3</accession>
<protein>
    <submittedName>
        <fullName evidence="5">Glutathione S-transferase family protein</fullName>
    </submittedName>
</protein>
<name>A0A9D3ABP3_9BURK</name>
<dbReference type="InterPro" id="IPR004045">
    <property type="entry name" value="Glutathione_S-Trfase_N"/>
</dbReference>
<feature type="domain" description="GST C-terminal" evidence="4">
    <location>
        <begin position="171"/>
        <end position="295"/>
    </location>
</feature>
<evidence type="ECO:0000259" key="4">
    <source>
        <dbReference type="PROSITE" id="PS50405"/>
    </source>
</evidence>
<sequence>MGLLVDGQWVDEWYDTHSTGGRFVRSDAQFRNWITADGEAGPSGQAGFKAEVGRYHLYVSLACPWAHRTLVFRALKGLEPCISVSVVNPHMGEEGWTFSPASGVTKDPVLDAKYLYQLYQHAQPDYTGRVTVPLLWDLKQNTPVSNESSEILRMFNCAFNELGAKEGNYFPVQYGAQIEEINAFVYQYINNGVYKVGFATEQSVYEQEVVALFEALDELEARLAKQRYLIGEYITEADWRLFTTLVRFDDVYYSHFKCNLRRLIDYPNLWAYTRELYQWPSIAATMNRDHIKAHYFTSHPTINPNKIIPLGPELDWSEPHQRSHLAAALER</sequence>
<dbReference type="Gene3D" id="3.40.30.10">
    <property type="entry name" value="Glutaredoxin"/>
    <property type="match status" value="1"/>
</dbReference>
<evidence type="ECO:0000256" key="2">
    <source>
        <dbReference type="PIRSR" id="PIRSR015753-2"/>
    </source>
</evidence>
<reference evidence="5" key="2">
    <citation type="submission" date="2021-09" db="EMBL/GenBank/DDBJ databases">
        <authorList>
            <person name="Gilroy R."/>
        </authorList>
    </citation>
    <scope>NUCLEOTIDE SEQUENCE</scope>
    <source>
        <strain evidence="5">CHK175-13533</strain>
    </source>
</reference>
<dbReference type="PIRSF" id="PIRSF015753">
    <property type="entry name" value="GST"/>
    <property type="match status" value="1"/>
</dbReference>
<dbReference type="SUPFAM" id="SSF52833">
    <property type="entry name" value="Thioredoxin-like"/>
    <property type="match status" value="1"/>
</dbReference>
<dbReference type="InterPro" id="IPR040079">
    <property type="entry name" value="Glutathione_S-Trfase"/>
</dbReference>
<dbReference type="InterPro" id="IPR036282">
    <property type="entry name" value="Glutathione-S-Trfase_C_sf"/>
</dbReference>
<dbReference type="EMBL" id="DYTQ01000090">
    <property type="protein sequence ID" value="HJH24424.1"/>
    <property type="molecule type" value="Genomic_DNA"/>
</dbReference>
<feature type="active site" description="Proton donor/acceptor" evidence="1">
    <location>
        <position position="194"/>
    </location>
</feature>
<dbReference type="RefSeq" id="WP_276831144.1">
    <property type="nucleotide sequence ID" value="NZ_DYTQ01000090.1"/>
</dbReference>
<dbReference type="Pfam" id="PF13409">
    <property type="entry name" value="GST_N_2"/>
    <property type="match status" value="1"/>
</dbReference>
<feature type="site" description="Lowers pKa of active site Cys" evidence="3">
    <location>
        <position position="295"/>
    </location>
</feature>
<dbReference type="GO" id="GO:0005737">
    <property type="term" value="C:cytoplasm"/>
    <property type="evidence" value="ECO:0007669"/>
    <property type="project" value="TreeGrafter"/>
</dbReference>
<dbReference type="SFLD" id="SFLDG01148">
    <property type="entry name" value="Xi_(cytGST)"/>
    <property type="match status" value="1"/>
</dbReference>
<feature type="binding site" evidence="2">
    <location>
        <begin position="129"/>
        <end position="132"/>
    </location>
    <ligand>
        <name>glutathione</name>
        <dbReference type="ChEBI" id="CHEBI:57925"/>
    </ligand>
</feature>